<comment type="caution">
    <text evidence="2">The sequence shown here is derived from an EMBL/GenBank/DDBJ whole genome shotgun (WGS) entry which is preliminary data.</text>
</comment>
<gene>
    <name evidence="2" type="ORF">KTH89_11690</name>
</gene>
<accession>A0A949NI51</accession>
<evidence type="ECO:0000313" key="2">
    <source>
        <dbReference type="EMBL" id="MBU9737205.1"/>
    </source>
</evidence>
<organism evidence="2 3">
    <name type="scientific">Diplocloster agilis</name>
    <dbReference type="NCBI Taxonomy" id="2850323"/>
    <lineage>
        <taxon>Bacteria</taxon>
        <taxon>Bacillati</taxon>
        <taxon>Bacillota</taxon>
        <taxon>Clostridia</taxon>
        <taxon>Lachnospirales</taxon>
        <taxon>Lachnospiraceae</taxon>
        <taxon>Diplocloster</taxon>
    </lineage>
</organism>
<dbReference type="AlphaFoldDB" id="A0A949NI51"/>
<reference evidence="2" key="1">
    <citation type="submission" date="2021-06" db="EMBL/GenBank/DDBJ databases">
        <title>Description of novel taxa of the family Lachnospiraceae.</title>
        <authorList>
            <person name="Chaplin A.V."/>
            <person name="Sokolova S.R."/>
            <person name="Pikina A.P."/>
            <person name="Korzhanova M."/>
            <person name="Belova V."/>
            <person name="Korostin D."/>
            <person name="Efimov B.A."/>
        </authorList>
    </citation>
    <scope>NUCLEOTIDE SEQUENCE</scope>
    <source>
        <strain evidence="2">ASD5720</strain>
    </source>
</reference>
<dbReference type="RefSeq" id="WP_238721828.1">
    <property type="nucleotide sequence ID" value="NZ_JAHQCW010000017.1"/>
</dbReference>
<sequence length="151" mass="16865">MLRKRGAGGIGLGAVSILAVFVVLCMTVFSILSFTSARADQKLSEKNAKAVQEYYQAESKAEEQLGALLREKNIEDLLTLAAQDGCDITNDGQNHYISYVIQVNEIQDLYVEIALSGANQDIPRGHWSKQKWEIRVTEPEQPDEKLNVLKR</sequence>
<evidence type="ECO:0000313" key="3">
    <source>
        <dbReference type="Proteomes" id="UP000712157"/>
    </source>
</evidence>
<dbReference type="Proteomes" id="UP000712157">
    <property type="component" value="Unassembled WGS sequence"/>
</dbReference>
<keyword evidence="1" id="KW-0472">Membrane</keyword>
<proteinExistence type="predicted"/>
<feature type="transmembrane region" description="Helical" evidence="1">
    <location>
        <begin position="12"/>
        <end position="34"/>
    </location>
</feature>
<protein>
    <submittedName>
        <fullName evidence="2">Uncharacterized protein</fullName>
    </submittedName>
</protein>
<dbReference type="EMBL" id="JAHQCW010000017">
    <property type="protein sequence ID" value="MBU9737205.1"/>
    <property type="molecule type" value="Genomic_DNA"/>
</dbReference>
<keyword evidence="1" id="KW-0812">Transmembrane</keyword>
<keyword evidence="3" id="KW-1185">Reference proteome</keyword>
<name>A0A949NI51_9FIRM</name>
<evidence type="ECO:0000256" key="1">
    <source>
        <dbReference type="SAM" id="Phobius"/>
    </source>
</evidence>
<keyword evidence="1" id="KW-1133">Transmembrane helix</keyword>